<dbReference type="GeneID" id="54455781"/>
<gene>
    <name evidence="1 3" type="ORF">BDZ99DRAFT_373776</name>
</gene>
<proteinExistence type="predicted"/>
<reference evidence="1 3" key="1">
    <citation type="journal article" date="2020" name="Stud. Mycol.">
        <title>101 Dothideomycetes genomes: a test case for predicting lifestyles and emergence of pathogens.</title>
        <authorList>
            <person name="Haridas S."/>
            <person name="Albert R."/>
            <person name="Binder M."/>
            <person name="Bloem J."/>
            <person name="Labutti K."/>
            <person name="Salamov A."/>
            <person name="Andreopoulos B."/>
            <person name="Baker S."/>
            <person name="Barry K."/>
            <person name="Bills G."/>
            <person name="Bluhm B."/>
            <person name="Cannon C."/>
            <person name="Castanera R."/>
            <person name="Culley D."/>
            <person name="Daum C."/>
            <person name="Ezra D."/>
            <person name="Gonzalez J."/>
            <person name="Henrissat B."/>
            <person name="Kuo A."/>
            <person name="Liang C."/>
            <person name="Lipzen A."/>
            <person name="Lutzoni F."/>
            <person name="Magnuson J."/>
            <person name="Mondo S."/>
            <person name="Nolan M."/>
            <person name="Ohm R."/>
            <person name="Pangilinan J."/>
            <person name="Park H.-J."/>
            <person name="Ramirez L."/>
            <person name="Alfaro M."/>
            <person name="Sun H."/>
            <person name="Tritt A."/>
            <person name="Yoshinaga Y."/>
            <person name="Zwiers L.-H."/>
            <person name="Turgeon B."/>
            <person name="Goodwin S."/>
            <person name="Spatafora J."/>
            <person name="Crous P."/>
            <person name="Grigoriev I."/>
        </authorList>
    </citation>
    <scope>NUCLEOTIDE SEQUENCE</scope>
    <source>
        <strain evidence="1 3">CBS 304.34</strain>
    </source>
</reference>
<evidence type="ECO:0000313" key="2">
    <source>
        <dbReference type="Proteomes" id="UP000504636"/>
    </source>
</evidence>
<dbReference type="EMBL" id="MU003692">
    <property type="protein sequence ID" value="KAF2818023.1"/>
    <property type="molecule type" value="Genomic_DNA"/>
</dbReference>
<protein>
    <submittedName>
        <fullName evidence="1 3">Uncharacterized protein</fullName>
    </submittedName>
</protein>
<reference evidence="3" key="2">
    <citation type="submission" date="2020-04" db="EMBL/GenBank/DDBJ databases">
        <authorList>
            <consortium name="NCBI Genome Project"/>
        </authorList>
    </citation>
    <scope>NUCLEOTIDE SEQUENCE</scope>
    <source>
        <strain evidence="3">CBS 304.34</strain>
    </source>
</reference>
<sequence length="59" mass="6820">KTGNEINEKPFSARQTGKTIVKYSACWLAIVCYIWRTRRIKPICSEEIEKSESEGDIQN</sequence>
<dbReference type="Proteomes" id="UP000504636">
    <property type="component" value="Unplaced"/>
</dbReference>
<evidence type="ECO:0000313" key="3">
    <source>
        <dbReference type="RefSeq" id="XP_033584987.1"/>
    </source>
</evidence>
<organism evidence="1">
    <name type="scientific">Mytilinidion resinicola</name>
    <dbReference type="NCBI Taxonomy" id="574789"/>
    <lineage>
        <taxon>Eukaryota</taxon>
        <taxon>Fungi</taxon>
        <taxon>Dikarya</taxon>
        <taxon>Ascomycota</taxon>
        <taxon>Pezizomycotina</taxon>
        <taxon>Dothideomycetes</taxon>
        <taxon>Pleosporomycetidae</taxon>
        <taxon>Mytilinidiales</taxon>
        <taxon>Mytilinidiaceae</taxon>
        <taxon>Mytilinidion</taxon>
    </lineage>
</organism>
<accession>A0A6A6ZBE7</accession>
<evidence type="ECO:0000313" key="1">
    <source>
        <dbReference type="EMBL" id="KAF2818023.1"/>
    </source>
</evidence>
<name>A0A6A6ZBE7_9PEZI</name>
<dbReference type="OrthoDB" id="3690291at2759"/>
<feature type="non-terminal residue" evidence="1">
    <location>
        <position position="1"/>
    </location>
</feature>
<reference evidence="3" key="3">
    <citation type="submission" date="2025-04" db="UniProtKB">
        <authorList>
            <consortium name="RefSeq"/>
        </authorList>
    </citation>
    <scope>IDENTIFICATION</scope>
    <source>
        <strain evidence="3">CBS 304.34</strain>
    </source>
</reference>
<keyword evidence="2" id="KW-1185">Reference proteome</keyword>
<dbReference type="RefSeq" id="XP_033584987.1">
    <property type="nucleotide sequence ID" value="XM_033714888.1"/>
</dbReference>
<dbReference type="AlphaFoldDB" id="A0A6A6ZBE7"/>